<gene>
    <name evidence="11" type="ORF">DFP72DRAFT_912802</name>
</gene>
<dbReference type="InterPro" id="IPR036396">
    <property type="entry name" value="Cyt_P450_sf"/>
</dbReference>
<dbReference type="Pfam" id="PF00067">
    <property type="entry name" value="p450"/>
    <property type="match status" value="1"/>
</dbReference>
<accession>A0A8H6LZ68</accession>
<keyword evidence="8 10" id="KW-0503">Monooxygenase</keyword>
<name>A0A8H6LZ68_9AGAR</name>
<dbReference type="SUPFAM" id="SSF48264">
    <property type="entry name" value="Cytochrome P450"/>
    <property type="match status" value="1"/>
</dbReference>
<keyword evidence="12" id="KW-1185">Reference proteome</keyword>
<comment type="caution">
    <text evidence="11">The sequence shown here is derived from an EMBL/GenBank/DDBJ whole genome shotgun (WGS) entry which is preliminary data.</text>
</comment>
<dbReference type="InterPro" id="IPR002401">
    <property type="entry name" value="Cyt_P450_E_grp-I"/>
</dbReference>
<dbReference type="Gene3D" id="1.10.630.10">
    <property type="entry name" value="Cytochrome P450"/>
    <property type="match status" value="1"/>
</dbReference>
<evidence type="ECO:0000313" key="12">
    <source>
        <dbReference type="Proteomes" id="UP000521943"/>
    </source>
</evidence>
<evidence type="ECO:0000256" key="10">
    <source>
        <dbReference type="RuleBase" id="RU000461"/>
    </source>
</evidence>
<dbReference type="GO" id="GO:0020037">
    <property type="term" value="F:heme binding"/>
    <property type="evidence" value="ECO:0007669"/>
    <property type="project" value="InterPro"/>
</dbReference>
<dbReference type="AlphaFoldDB" id="A0A8H6LZ68"/>
<dbReference type="EMBL" id="JACGCI010000062">
    <property type="protein sequence ID" value="KAF6749508.1"/>
    <property type="molecule type" value="Genomic_DNA"/>
</dbReference>
<sequence length="516" mass="57881">MSLPSASHVVLASTVVGAVYFAYRAITRAPSPGHLPPGPKPLPFLGNALQMPTSNQPQTFREWASVYGDIVYVRIFGQPMVIIDSLQAARDLLDKRSSIYSDRPRFVLFSELMGWHSASTHVRYGPRFRKHRRFINQMFNSRAVSAFLPLQQKERLTVMEGLLVSPDAFLDHFRRYAAATILKITYGHEVHSVDDQFIHLAERAATLTVQSGSPAATLVDFFPALRHIPTWAPFVSFKKQALETREAVDAMMAVPYELVKSEMKTGVAIPSYTSSLLESRANPLDGSVLPEDEEDIRGSAGTLYAAAEDTTVAYLHTFVLAMVLHPEVLKKAQAEMDRVVGNHRLPTMEDQESLPYFECVLKEVLRWNPVVPLGMPHRLMEDDYYRDFVIPKNSTVLVNIYSILQDCANSDKFYPERYLEDESLPDPKNIIFGFGRRICPGRFLADSTVFLTLAALTALFDISPACDSEGNPTMPEIEYAVGFVSHPKHFNCSIKPRSESVLSLIKDSKLEHPSVQ</sequence>
<dbReference type="PROSITE" id="PS00086">
    <property type="entry name" value="CYTOCHROME_P450"/>
    <property type="match status" value="1"/>
</dbReference>
<evidence type="ECO:0000256" key="1">
    <source>
        <dbReference type="ARBA" id="ARBA00001971"/>
    </source>
</evidence>
<evidence type="ECO:0000256" key="9">
    <source>
        <dbReference type="PIRSR" id="PIRSR602401-1"/>
    </source>
</evidence>
<dbReference type="PRINTS" id="PR00463">
    <property type="entry name" value="EP450I"/>
</dbReference>
<dbReference type="OrthoDB" id="2789670at2759"/>
<dbReference type="PANTHER" id="PTHR46300">
    <property type="entry name" value="P450, PUTATIVE (EUROFUNG)-RELATED-RELATED"/>
    <property type="match status" value="1"/>
</dbReference>
<evidence type="ECO:0000256" key="6">
    <source>
        <dbReference type="ARBA" id="ARBA00023002"/>
    </source>
</evidence>
<comment type="pathway">
    <text evidence="2">Secondary metabolite biosynthesis.</text>
</comment>
<evidence type="ECO:0000313" key="11">
    <source>
        <dbReference type="EMBL" id="KAF6749508.1"/>
    </source>
</evidence>
<dbReference type="InterPro" id="IPR001128">
    <property type="entry name" value="Cyt_P450"/>
</dbReference>
<dbReference type="GO" id="GO:0004497">
    <property type="term" value="F:monooxygenase activity"/>
    <property type="evidence" value="ECO:0007669"/>
    <property type="project" value="UniProtKB-KW"/>
</dbReference>
<dbReference type="CDD" id="cd11065">
    <property type="entry name" value="CYP64-like"/>
    <property type="match status" value="1"/>
</dbReference>
<comment type="cofactor">
    <cofactor evidence="1 9">
        <name>heme</name>
        <dbReference type="ChEBI" id="CHEBI:30413"/>
    </cofactor>
</comment>
<proteinExistence type="inferred from homology"/>
<evidence type="ECO:0000256" key="5">
    <source>
        <dbReference type="ARBA" id="ARBA00022723"/>
    </source>
</evidence>
<protein>
    <submittedName>
        <fullName evidence="11">Cytochrome P450</fullName>
    </submittedName>
</protein>
<evidence type="ECO:0000256" key="4">
    <source>
        <dbReference type="ARBA" id="ARBA00022617"/>
    </source>
</evidence>
<dbReference type="InterPro" id="IPR050364">
    <property type="entry name" value="Cytochrome_P450_fung"/>
</dbReference>
<dbReference type="Proteomes" id="UP000521943">
    <property type="component" value="Unassembled WGS sequence"/>
</dbReference>
<dbReference type="GO" id="GO:0005506">
    <property type="term" value="F:iron ion binding"/>
    <property type="evidence" value="ECO:0007669"/>
    <property type="project" value="InterPro"/>
</dbReference>
<evidence type="ECO:0000256" key="8">
    <source>
        <dbReference type="ARBA" id="ARBA00023033"/>
    </source>
</evidence>
<organism evidence="11 12">
    <name type="scientific">Ephemerocybe angulata</name>
    <dbReference type="NCBI Taxonomy" id="980116"/>
    <lineage>
        <taxon>Eukaryota</taxon>
        <taxon>Fungi</taxon>
        <taxon>Dikarya</taxon>
        <taxon>Basidiomycota</taxon>
        <taxon>Agaricomycotina</taxon>
        <taxon>Agaricomycetes</taxon>
        <taxon>Agaricomycetidae</taxon>
        <taxon>Agaricales</taxon>
        <taxon>Agaricineae</taxon>
        <taxon>Psathyrellaceae</taxon>
        <taxon>Ephemerocybe</taxon>
    </lineage>
</organism>
<reference evidence="11 12" key="1">
    <citation type="submission" date="2020-07" db="EMBL/GenBank/DDBJ databases">
        <title>Comparative genomics of pyrophilous fungi reveals a link between fire events and developmental genes.</title>
        <authorList>
            <consortium name="DOE Joint Genome Institute"/>
            <person name="Steindorff A.S."/>
            <person name="Carver A."/>
            <person name="Calhoun S."/>
            <person name="Stillman K."/>
            <person name="Liu H."/>
            <person name="Lipzen A."/>
            <person name="Pangilinan J."/>
            <person name="Labutti K."/>
            <person name="Bruns T.D."/>
            <person name="Grigoriev I.V."/>
        </authorList>
    </citation>
    <scope>NUCLEOTIDE SEQUENCE [LARGE SCALE GENOMIC DNA]</scope>
    <source>
        <strain evidence="11 12">CBS 144469</strain>
    </source>
</reference>
<evidence type="ECO:0000256" key="2">
    <source>
        <dbReference type="ARBA" id="ARBA00005179"/>
    </source>
</evidence>
<keyword evidence="5 9" id="KW-0479">Metal-binding</keyword>
<comment type="similarity">
    <text evidence="3 10">Belongs to the cytochrome P450 family.</text>
</comment>
<keyword evidence="6 10" id="KW-0560">Oxidoreductase</keyword>
<evidence type="ECO:0000256" key="7">
    <source>
        <dbReference type="ARBA" id="ARBA00023004"/>
    </source>
</evidence>
<dbReference type="GO" id="GO:0016705">
    <property type="term" value="F:oxidoreductase activity, acting on paired donors, with incorporation or reduction of molecular oxygen"/>
    <property type="evidence" value="ECO:0007669"/>
    <property type="project" value="InterPro"/>
</dbReference>
<dbReference type="InterPro" id="IPR017972">
    <property type="entry name" value="Cyt_P450_CS"/>
</dbReference>
<dbReference type="PANTHER" id="PTHR46300:SF7">
    <property type="entry name" value="P450, PUTATIVE (EUROFUNG)-RELATED"/>
    <property type="match status" value="1"/>
</dbReference>
<keyword evidence="7 9" id="KW-0408">Iron</keyword>
<keyword evidence="4 9" id="KW-0349">Heme</keyword>
<evidence type="ECO:0000256" key="3">
    <source>
        <dbReference type="ARBA" id="ARBA00010617"/>
    </source>
</evidence>
<feature type="binding site" description="axial binding residue" evidence="9">
    <location>
        <position position="439"/>
    </location>
    <ligand>
        <name>heme</name>
        <dbReference type="ChEBI" id="CHEBI:30413"/>
    </ligand>
    <ligandPart>
        <name>Fe</name>
        <dbReference type="ChEBI" id="CHEBI:18248"/>
    </ligandPart>
</feature>